<dbReference type="PANTHER" id="PTHR37429:SF3">
    <property type="entry name" value="DUF19 DOMAIN-CONTAINING PROTEIN"/>
    <property type="match status" value="1"/>
</dbReference>
<dbReference type="FunCoup" id="G0NEW8">
    <property type="interactions" value="398"/>
</dbReference>
<dbReference type="HOGENOM" id="CLU_128391_0_0_1"/>
<keyword evidence="4" id="KW-1185">Reference proteome</keyword>
<keyword evidence="1" id="KW-0732">Signal</keyword>
<proteinExistence type="predicted"/>
<dbReference type="InterPro" id="IPR002542">
    <property type="entry name" value="T20D4.11-like_dom"/>
</dbReference>
<reference evidence="4" key="1">
    <citation type="submission" date="2011-07" db="EMBL/GenBank/DDBJ databases">
        <authorList>
            <consortium name="Caenorhabditis brenneri Sequencing and Analysis Consortium"/>
            <person name="Wilson R.K."/>
        </authorList>
    </citation>
    <scope>NUCLEOTIDE SEQUENCE [LARGE SCALE GENOMIC DNA]</scope>
    <source>
        <strain evidence="4">PB2801</strain>
    </source>
</reference>
<dbReference type="PANTHER" id="PTHR37429">
    <property type="entry name" value="PROTEIN CBG19148-RELATED"/>
    <property type="match status" value="1"/>
</dbReference>
<dbReference type="EMBL" id="GL379874">
    <property type="protein sequence ID" value="EGT59067.1"/>
    <property type="molecule type" value="Genomic_DNA"/>
</dbReference>
<dbReference type="InParanoid" id="G0NEW8"/>
<dbReference type="OrthoDB" id="5826585at2759"/>
<feature type="signal peptide" evidence="1">
    <location>
        <begin position="1"/>
        <end position="18"/>
    </location>
</feature>
<evidence type="ECO:0000313" key="4">
    <source>
        <dbReference type="Proteomes" id="UP000008068"/>
    </source>
</evidence>
<evidence type="ECO:0000259" key="2">
    <source>
        <dbReference type="Pfam" id="PF01579"/>
    </source>
</evidence>
<evidence type="ECO:0000313" key="3">
    <source>
        <dbReference type="EMBL" id="EGT59067.1"/>
    </source>
</evidence>
<accession>G0NEW8</accession>
<feature type="chain" id="PRO_5003405666" description="T20D4.11-like domain-containing protein" evidence="1">
    <location>
        <begin position="19"/>
        <end position="181"/>
    </location>
</feature>
<protein>
    <recommendedName>
        <fullName evidence="2">T20D4.11-like domain-containing protein</fullName>
    </recommendedName>
</protein>
<dbReference type="Pfam" id="PF01579">
    <property type="entry name" value="DUF19"/>
    <property type="match status" value="1"/>
</dbReference>
<dbReference type="eggNOG" id="ENOG502R7JW">
    <property type="taxonomic scope" value="Eukaryota"/>
</dbReference>
<sequence>MLIFTLTLLLTSPSIVFTVPESCFLPEMRTKAKNCVDQLIPMQNNLRFALDGTWKSHNITRDIIQFCDKALDCYNTLQVCAGIDKTLISNMDGVCALYSFKSGKFNDCYEKIGANSYDNCVYSFFMSPVYIDAPNNRQRCQSLKSNGKCVKSKAQSSCSKDYANDFDDHLDGQLKRFSCKN</sequence>
<dbReference type="AlphaFoldDB" id="G0NEW8"/>
<dbReference type="Proteomes" id="UP000008068">
    <property type="component" value="Unassembled WGS sequence"/>
</dbReference>
<feature type="domain" description="T20D4.11-like" evidence="2">
    <location>
        <begin position="27"/>
        <end position="179"/>
    </location>
</feature>
<gene>
    <name evidence="3" type="ORF">CAEBREN_28294</name>
</gene>
<organism evidence="4">
    <name type="scientific">Caenorhabditis brenneri</name>
    <name type="common">Nematode worm</name>
    <dbReference type="NCBI Taxonomy" id="135651"/>
    <lineage>
        <taxon>Eukaryota</taxon>
        <taxon>Metazoa</taxon>
        <taxon>Ecdysozoa</taxon>
        <taxon>Nematoda</taxon>
        <taxon>Chromadorea</taxon>
        <taxon>Rhabditida</taxon>
        <taxon>Rhabditina</taxon>
        <taxon>Rhabditomorpha</taxon>
        <taxon>Rhabditoidea</taxon>
        <taxon>Rhabditidae</taxon>
        <taxon>Peloderinae</taxon>
        <taxon>Caenorhabditis</taxon>
    </lineage>
</organism>
<evidence type="ECO:0000256" key="1">
    <source>
        <dbReference type="SAM" id="SignalP"/>
    </source>
</evidence>
<name>G0NEW8_CAEBE</name>